<evidence type="ECO:0008006" key="4">
    <source>
        <dbReference type="Google" id="ProtNLM"/>
    </source>
</evidence>
<dbReference type="AlphaFoldDB" id="A0A3N6M593"/>
<comment type="caution">
    <text evidence="2">The sequence shown here is derived from an EMBL/GenBank/DDBJ whole genome shotgun (WGS) entry which is preliminary data.</text>
</comment>
<dbReference type="OrthoDB" id="27846at2157"/>
<gene>
    <name evidence="2" type="ORF">EA462_13530</name>
</gene>
<dbReference type="Proteomes" id="UP000273828">
    <property type="component" value="Unassembled WGS sequence"/>
</dbReference>
<dbReference type="EMBL" id="REFY01000005">
    <property type="protein sequence ID" value="RQG87879.1"/>
    <property type="molecule type" value="Genomic_DNA"/>
</dbReference>
<evidence type="ECO:0000313" key="2">
    <source>
        <dbReference type="EMBL" id="RQG87879.1"/>
    </source>
</evidence>
<dbReference type="InterPro" id="IPR029045">
    <property type="entry name" value="ClpP/crotonase-like_dom_sf"/>
</dbReference>
<evidence type="ECO:0000256" key="1">
    <source>
        <dbReference type="ARBA" id="ARBA00005254"/>
    </source>
</evidence>
<keyword evidence="3" id="KW-1185">Reference proteome</keyword>
<dbReference type="CDD" id="cd06558">
    <property type="entry name" value="crotonase-like"/>
    <property type="match status" value="1"/>
</dbReference>
<comment type="similarity">
    <text evidence="1">Belongs to the enoyl-CoA hydratase/isomerase family.</text>
</comment>
<dbReference type="Gene3D" id="3.90.226.10">
    <property type="entry name" value="2-enoyl-CoA Hydratase, Chain A, domain 1"/>
    <property type="match status" value="1"/>
</dbReference>
<protein>
    <recommendedName>
        <fullName evidence="4">p-hydroxycinnamoyl CoA hydratase/lyase</fullName>
    </recommendedName>
</protein>
<dbReference type="PANTHER" id="PTHR42964:SF1">
    <property type="entry name" value="POLYKETIDE BIOSYNTHESIS ENOYL-COA HYDRATASE PKSH-RELATED"/>
    <property type="match status" value="1"/>
</dbReference>
<dbReference type="InterPro" id="IPR001753">
    <property type="entry name" value="Enoyl-CoA_hydra/iso"/>
</dbReference>
<name>A0A3N6M593_9EURY</name>
<sequence length="273" mass="30842">MEYEYIELSVEDDVGKITLDRAEKRNAIVPELALEVTDALERIEDEIRVLVLEGNGSAFCAGMDLEKRFYETRQEGPRAFYEAGRKTGSMFTTLFDYNRPTVAKIDGWTFGAGYCLQAVCDFAVTTEESVFGLSEINFGIIPGGGAMWAAVNTMNRRKALYYTSTGESFTGATAEELGAVTTAVPEDKLEETTDELIESLAEKNPIAMQFNTAVLERVRYMDFHEALDYERGKSEEMKYYQQDEWVDEGIGQFKEREYKPGLESYDEQSEDSS</sequence>
<dbReference type="InterPro" id="IPR051683">
    <property type="entry name" value="Enoyl-CoA_Hydratase/Isomerase"/>
</dbReference>
<accession>A0A3N6M593</accession>
<dbReference type="PANTHER" id="PTHR42964">
    <property type="entry name" value="ENOYL-COA HYDRATASE"/>
    <property type="match status" value="1"/>
</dbReference>
<dbReference type="GO" id="GO:0008300">
    <property type="term" value="P:isoprenoid catabolic process"/>
    <property type="evidence" value="ECO:0007669"/>
    <property type="project" value="TreeGrafter"/>
</dbReference>
<organism evidence="2 3">
    <name type="scientific">Natrarchaeobius halalkaliphilus</name>
    <dbReference type="NCBI Taxonomy" id="1679091"/>
    <lineage>
        <taxon>Archaea</taxon>
        <taxon>Methanobacteriati</taxon>
        <taxon>Methanobacteriota</taxon>
        <taxon>Stenosarchaea group</taxon>
        <taxon>Halobacteria</taxon>
        <taxon>Halobacteriales</taxon>
        <taxon>Natrialbaceae</taxon>
        <taxon>Natrarchaeobius</taxon>
    </lineage>
</organism>
<dbReference type="SUPFAM" id="SSF52096">
    <property type="entry name" value="ClpP/crotonase"/>
    <property type="match status" value="1"/>
</dbReference>
<reference evidence="2 3" key="1">
    <citation type="submission" date="2018-10" db="EMBL/GenBank/DDBJ databases">
        <title>Natrarchaeobius chitinivorans gen. nov., sp. nov., and Natrarchaeobius haloalkaliphilus sp. nov., alkaliphilic, chitin-utilizing haloarchaea from hypersaline alkaline lakes.</title>
        <authorList>
            <person name="Sorokin D.Y."/>
            <person name="Elcheninov A.G."/>
            <person name="Kostrikina N.A."/>
            <person name="Bale N.J."/>
            <person name="Sinninghe Damste J.S."/>
            <person name="Khijniak T.V."/>
            <person name="Kublanov I.V."/>
            <person name="Toshchakov S.V."/>
        </authorList>
    </citation>
    <scope>NUCLEOTIDE SEQUENCE [LARGE SCALE GENOMIC DNA]</scope>
    <source>
        <strain evidence="2 3">AArcht-Sl</strain>
    </source>
</reference>
<evidence type="ECO:0000313" key="3">
    <source>
        <dbReference type="Proteomes" id="UP000273828"/>
    </source>
</evidence>
<dbReference type="Pfam" id="PF00378">
    <property type="entry name" value="ECH_1"/>
    <property type="match status" value="1"/>
</dbReference>
<proteinExistence type="inferred from homology"/>
<dbReference type="RefSeq" id="WP_124179078.1">
    <property type="nucleotide sequence ID" value="NZ_REFY01000005.1"/>
</dbReference>